<comment type="caution">
    <text evidence="2">The sequence shown here is derived from an EMBL/GenBank/DDBJ whole genome shotgun (WGS) entry which is preliminary data.</text>
</comment>
<dbReference type="Pfam" id="PF01425">
    <property type="entry name" value="Amidase"/>
    <property type="match status" value="1"/>
</dbReference>
<dbReference type="Gene3D" id="3.90.1300.10">
    <property type="entry name" value="Amidase signature (AS) domain"/>
    <property type="match status" value="1"/>
</dbReference>
<dbReference type="InterPro" id="IPR023631">
    <property type="entry name" value="Amidase_dom"/>
</dbReference>
<organism evidence="2 3">
    <name type="scientific">Pararhodobacter zhoushanensis</name>
    <dbReference type="NCBI Taxonomy" id="2479545"/>
    <lineage>
        <taxon>Bacteria</taxon>
        <taxon>Pseudomonadati</taxon>
        <taxon>Pseudomonadota</taxon>
        <taxon>Alphaproteobacteria</taxon>
        <taxon>Rhodobacterales</taxon>
        <taxon>Paracoccaceae</taxon>
        <taxon>Pararhodobacter</taxon>
    </lineage>
</organism>
<sequence>MEPIRDLARRLAAGETTALALAQGCLERILDPAGEGARAFTMIDPDRSFAQARLTDEARARGEALPMLAGIPVSIKALFDIEGKVTHAGSRVLAQAAPARSDAAPVARLRAAGMVVMGHTNMTEFAYSGLGMNPHYGTPGNPADRSRIPGGSSSGAAVSVADGMAAAGLGTDTGGSCRIPAAFCGLTGFKPTARRVAATGTYPLSQTLDSIGPIAKTVDCCALIDAALTGDDAYSTEQPELSGLRFGVLENYVTDDMTPEVSAAYAAALKRLEAAGVTLVSLKLPDLDRLPTLNARGGIVAAEALAVHKALLASQRDAYDPRVSVRILRGETQEPGELQALLAERAAMIARANQATATCAAVLMPTVPITAPRIADLDADEALYGQTNLLCLRNPTVANLLDRCAISLPLPVDGLPIGLSLMGETLQDRHLLALARAVEAALVR</sequence>
<gene>
    <name evidence="2" type="ORF">OKW52_22670</name>
</gene>
<evidence type="ECO:0000313" key="2">
    <source>
        <dbReference type="EMBL" id="MCW1934979.1"/>
    </source>
</evidence>
<dbReference type="EMBL" id="JAPDFL010000002">
    <property type="protein sequence ID" value="MCW1934979.1"/>
    <property type="molecule type" value="Genomic_DNA"/>
</dbReference>
<dbReference type="InterPro" id="IPR000120">
    <property type="entry name" value="Amidase"/>
</dbReference>
<protein>
    <submittedName>
        <fullName evidence="2">Amidase</fullName>
    </submittedName>
</protein>
<dbReference type="Proteomes" id="UP001208938">
    <property type="component" value="Unassembled WGS sequence"/>
</dbReference>
<feature type="domain" description="Amidase" evidence="1">
    <location>
        <begin position="37"/>
        <end position="432"/>
    </location>
</feature>
<dbReference type="InterPro" id="IPR036928">
    <property type="entry name" value="AS_sf"/>
</dbReference>
<dbReference type="PANTHER" id="PTHR11895">
    <property type="entry name" value="TRANSAMIDASE"/>
    <property type="match status" value="1"/>
</dbReference>
<dbReference type="NCBIfam" id="NF005460">
    <property type="entry name" value="PRK07056.1"/>
    <property type="match status" value="1"/>
</dbReference>
<proteinExistence type="predicted"/>
<name>A0ABT3H596_9RHOB</name>
<dbReference type="PANTHER" id="PTHR11895:SF176">
    <property type="entry name" value="AMIDASE AMID-RELATED"/>
    <property type="match status" value="1"/>
</dbReference>
<dbReference type="SUPFAM" id="SSF75304">
    <property type="entry name" value="Amidase signature (AS) enzymes"/>
    <property type="match status" value="1"/>
</dbReference>
<dbReference type="RefSeq" id="WP_264507864.1">
    <property type="nucleotide sequence ID" value="NZ_JAPDFL010000002.1"/>
</dbReference>
<evidence type="ECO:0000313" key="3">
    <source>
        <dbReference type="Proteomes" id="UP001208938"/>
    </source>
</evidence>
<reference evidence="2 3" key="1">
    <citation type="submission" date="2022-10" db="EMBL/GenBank/DDBJ databases">
        <title>Pararhodobacter sp. nov., isolated from marine algae.</title>
        <authorList>
            <person name="Choi B.J."/>
            <person name="Kim J.M."/>
            <person name="Lee J.K."/>
            <person name="Choi D.G."/>
            <person name="Jeon C.O."/>
        </authorList>
    </citation>
    <scope>NUCLEOTIDE SEQUENCE [LARGE SCALE GENOMIC DNA]</scope>
    <source>
        <strain evidence="2 3">ZQ420</strain>
    </source>
</reference>
<keyword evidence="3" id="KW-1185">Reference proteome</keyword>
<accession>A0ABT3H596</accession>
<evidence type="ECO:0000259" key="1">
    <source>
        <dbReference type="Pfam" id="PF01425"/>
    </source>
</evidence>